<evidence type="ECO:0000259" key="1">
    <source>
        <dbReference type="Pfam" id="PF22080"/>
    </source>
</evidence>
<dbReference type="Pfam" id="PF22164">
    <property type="entry name" value="WHD_Dark"/>
    <property type="match status" value="1"/>
</dbReference>
<dbReference type="Gene3D" id="1.10.533.10">
    <property type="entry name" value="Death Domain, Fas"/>
    <property type="match status" value="1"/>
</dbReference>
<protein>
    <submittedName>
        <fullName evidence="3">Uncharacterized protein</fullName>
    </submittedName>
</protein>
<sequence length="468" mass="55490">MSSNSIEGRKALYSEILPIFREDFDKDFDFDHVKYCTRNLFTDYEFEYIDEKADTKEQIYRLIWVLQTKTDEIIKKFLDAINEGYDWIVKKIKAEYENNSENTKTFVTTLRNIQLANQIHTDYNVHRPDPYMTLVGYLCLLKIDRPNSVVLFGEPGSGKKWLAIDVCSDYSVMKEMDFKFFWIDCLNCTTAQDYYDALLILRKKLDPQFFYPNSVETSLNEKIINLKYRIECIPKLKCLLILHNVQTKEVAEYFNFGYKRLIITRNKNVYDSLSKKYSYKMSLADSGLDISEFYLLLDKYIKFNWRESQISYVNDIYHSIHGDPYTLNIIAQKILKEEKSNWGEWKKNLDKLHILDEKDKQCVENSLQKLETDERKLYATLSIFPHCAKIPAKLLATLWKKDLTETERIIRKFRTTLLLKIMTIPDCDREPIICCLKFVASLYIKNSPDMQSQIDAEQLHCDVVDYYK</sequence>
<feature type="domain" description="Dark CARD" evidence="1">
    <location>
        <begin position="16"/>
        <end position="84"/>
    </location>
</feature>
<evidence type="ECO:0000313" key="4">
    <source>
        <dbReference type="Proteomes" id="UP000095300"/>
    </source>
</evidence>
<accession>A0A1I8PIW6</accession>
<feature type="domain" description="Dark winged-helix" evidence="2">
    <location>
        <begin position="375"/>
        <end position="419"/>
    </location>
</feature>
<dbReference type="STRING" id="35570.A0A1I8PIW6"/>
<dbReference type="GO" id="GO:0005829">
    <property type="term" value="C:cytosol"/>
    <property type="evidence" value="ECO:0007669"/>
    <property type="project" value="UniProtKB-ARBA"/>
</dbReference>
<dbReference type="OrthoDB" id="1357022at2759"/>
<dbReference type="AlphaFoldDB" id="A0A1I8PIW6"/>
<evidence type="ECO:0000313" key="3">
    <source>
        <dbReference type="EnsemblMetazoa" id="SCAU008447-PA"/>
    </source>
</evidence>
<gene>
    <name evidence="3" type="primary">106093859</name>
</gene>
<dbReference type="VEuPathDB" id="VectorBase:SCAU008447"/>
<dbReference type="GO" id="GO:0043531">
    <property type="term" value="F:ADP binding"/>
    <property type="evidence" value="ECO:0007669"/>
    <property type="project" value="InterPro"/>
</dbReference>
<dbReference type="PANTHER" id="PTHR22845">
    <property type="entry name" value="APOPTOTIC PROTEASE-ACTIVATING FACTOR 1"/>
    <property type="match status" value="1"/>
</dbReference>
<dbReference type="SUPFAM" id="SSF52540">
    <property type="entry name" value="P-loop containing nucleoside triphosphate hydrolases"/>
    <property type="match status" value="1"/>
</dbReference>
<keyword evidence="4" id="KW-1185">Reference proteome</keyword>
<dbReference type="InterPro" id="IPR054304">
    <property type="entry name" value="Dark_CARD"/>
</dbReference>
<dbReference type="Proteomes" id="UP000095300">
    <property type="component" value="Unassembled WGS sequence"/>
</dbReference>
<evidence type="ECO:0000259" key="2">
    <source>
        <dbReference type="Pfam" id="PF22164"/>
    </source>
</evidence>
<dbReference type="GO" id="GO:0006915">
    <property type="term" value="P:apoptotic process"/>
    <property type="evidence" value="ECO:0007669"/>
    <property type="project" value="UniProtKB-KW"/>
</dbReference>
<dbReference type="PANTHER" id="PTHR22845:SF5">
    <property type="entry name" value="APOPTOTIC PROTEASE-ACTIVATING FACTOR 1"/>
    <property type="match status" value="1"/>
</dbReference>
<name>A0A1I8PIW6_STOCA</name>
<dbReference type="Gene3D" id="3.40.50.300">
    <property type="entry name" value="P-loop containing nucleotide triphosphate hydrolases"/>
    <property type="match status" value="1"/>
</dbReference>
<dbReference type="InterPro" id="IPR011029">
    <property type="entry name" value="DEATH-like_dom_sf"/>
</dbReference>
<dbReference type="InterPro" id="IPR036388">
    <property type="entry name" value="WH-like_DNA-bd_sf"/>
</dbReference>
<dbReference type="InterPro" id="IPR054042">
    <property type="entry name" value="WHD_Dark"/>
</dbReference>
<dbReference type="InterPro" id="IPR027417">
    <property type="entry name" value="P-loop_NTPase"/>
</dbReference>
<reference evidence="3" key="1">
    <citation type="submission" date="2020-05" db="UniProtKB">
        <authorList>
            <consortium name="EnsemblMetazoa"/>
        </authorList>
    </citation>
    <scope>IDENTIFICATION</scope>
    <source>
        <strain evidence="3">USDA</strain>
    </source>
</reference>
<organism evidence="3 4">
    <name type="scientific">Stomoxys calcitrans</name>
    <name type="common">Stable fly</name>
    <name type="synonym">Conops calcitrans</name>
    <dbReference type="NCBI Taxonomy" id="35570"/>
    <lineage>
        <taxon>Eukaryota</taxon>
        <taxon>Metazoa</taxon>
        <taxon>Ecdysozoa</taxon>
        <taxon>Arthropoda</taxon>
        <taxon>Hexapoda</taxon>
        <taxon>Insecta</taxon>
        <taxon>Pterygota</taxon>
        <taxon>Neoptera</taxon>
        <taxon>Endopterygota</taxon>
        <taxon>Diptera</taxon>
        <taxon>Brachycera</taxon>
        <taxon>Muscomorpha</taxon>
        <taxon>Muscoidea</taxon>
        <taxon>Muscidae</taxon>
        <taxon>Stomoxys</taxon>
    </lineage>
</organism>
<proteinExistence type="predicted"/>
<dbReference type="EnsemblMetazoa" id="SCAU008447-RA">
    <property type="protein sequence ID" value="SCAU008447-PA"/>
    <property type="gene ID" value="SCAU008447"/>
</dbReference>
<dbReference type="Pfam" id="PF22080">
    <property type="entry name" value="Dark_CARD"/>
    <property type="match status" value="1"/>
</dbReference>
<dbReference type="Gene3D" id="1.10.10.10">
    <property type="entry name" value="Winged helix-like DNA-binding domain superfamily/Winged helix DNA-binding domain"/>
    <property type="match status" value="1"/>
</dbReference>